<comment type="similarity">
    <text evidence="1 3">Belongs to the short-chain dehydrogenases/reductases (SDR) family.</text>
</comment>
<sequence length="248" mass="25760">MRFNTKIALVTGAGSGIGRATSLQLAREGAKVAVVDIDREAGCATVSLIEKAGGEAIYLNADIAQTAQVQGAIARLIEVWGRVDILVNNAGVMRFSPVVALEEADWDAVLGINLRAAFLFCKYALPHMKGTDGRKGGAVVNISSVHAQATTRHVAAYAASKGGLEAFTRALSIESEALNVRVNAVAPGAVDTPLLWTNPNLQSGAEKLEGAVASSESVSQAICFLASDEAQFISGTVLSVDAGRLARL</sequence>
<keyword evidence="2" id="KW-0560">Oxidoreductase</keyword>
<proteinExistence type="inferred from homology"/>
<dbReference type="Gene3D" id="3.40.50.720">
    <property type="entry name" value="NAD(P)-binding Rossmann-like Domain"/>
    <property type="match status" value="1"/>
</dbReference>
<evidence type="ECO:0000256" key="2">
    <source>
        <dbReference type="ARBA" id="ARBA00023002"/>
    </source>
</evidence>
<dbReference type="OrthoDB" id="597477at2"/>
<evidence type="ECO:0000256" key="1">
    <source>
        <dbReference type="ARBA" id="ARBA00006484"/>
    </source>
</evidence>
<dbReference type="AlphaFoldDB" id="A0A2S8SWQ7"/>
<evidence type="ECO:0000256" key="3">
    <source>
        <dbReference type="RuleBase" id="RU000363"/>
    </source>
</evidence>
<dbReference type="FunCoup" id="A0A2S8SWQ7">
    <property type="interactions" value="164"/>
</dbReference>
<dbReference type="EMBL" id="NIGF01000002">
    <property type="protein sequence ID" value="PQV65217.1"/>
    <property type="molecule type" value="Genomic_DNA"/>
</dbReference>
<dbReference type="PANTHER" id="PTHR43639">
    <property type="entry name" value="OXIDOREDUCTASE, SHORT-CHAIN DEHYDROGENASE/REDUCTASE FAMILY (AFU_ORTHOLOGUE AFUA_5G02870)"/>
    <property type="match status" value="1"/>
</dbReference>
<reference evidence="4 5" key="1">
    <citation type="journal article" date="2018" name="Syst. Appl. Microbiol.">
        <title>Abditibacterium utsteinense sp. nov., the first cultivated member of candidate phylum FBP, isolated from ice-free Antarctic soil samples.</title>
        <authorList>
            <person name="Tahon G."/>
            <person name="Tytgat B."/>
            <person name="Lebbe L."/>
            <person name="Carlier A."/>
            <person name="Willems A."/>
        </authorList>
    </citation>
    <scope>NUCLEOTIDE SEQUENCE [LARGE SCALE GENOMIC DNA]</scope>
    <source>
        <strain evidence="4 5">LMG 29911</strain>
    </source>
</reference>
<accession>A0A2S8SWQ7</accession>
<dbReference type="PROSITE" id="PS00061">
    <property type="entry name" value="ADH_SHORT"/>
    <property type="match status" value="1"/>
</dbReference>
<organism evidence="4 5">
    <name type="scientific">Abditibacterium utsteinense</name>
    <dbReference type="NCBI Taxonomy" id="1960156"/>
    <lineage>
        <taxon>Bacteria</taxon>
        <taxon>Pseudomonadati</taxon>
        <taxon>Abditibacteriota</taxon>
        <taxon>Abditibacteriia</taxon>
        <taxon>Abditibacteriales</taxon>
        <taxon>Abditibacteriaceae</taxon>
        <taxon>Abditibacterium</taxon>
    </lineage>
</organism>
<dbReference type="InterPro" id="IPR020904">
    <property type="entry name" value="Sc_DH/Rdtase_CS"/>
</dbReference>
<dbReference type="FunFam" id="3.40.50.720:FF:000084">
    <property type="entry name" value="Short-chain dehydrogenase reductase"/>
    <property type="match status" value="1"/>
</dbReference>
<protein>
    <submittedName>
        <fullName evidence="4">NAD(P)-dependent dehydrogenase, short-chain alcohol dehydrogenase family</fullName>
    </submittedName>
</protein>
<comment type="caution">
    <text evidence="4">The sequence shown here is derived from an EMBL/GenBank/DDBJ whole genome shotgun (WGS) entry which is preliminary data.</text>
</comment>
<gene>
    <name evidence="4" type="ORF">B1R32_102226</name>
</gene>
<dbReference type="SUPFAM" id="SSF51735">
    <property type="entry name" value="NAD(P)-binding Rossmann-fold domains"/>
    <property type="match status" value="1"/>
</dbReference>
<dbReference type="RefSeq" id="WP_105482553.1">
    <property type="nucleotide sequence ID" value="NZ_NIGF01000002.1"/>
</dbReference>
<dbReference type="CDD" id="cd05233">
    <property type="entry name" value="SDR_c"/>
    <property type="match status" value="1"/>
</dbReference>
<evidence type="ECO:0000313" key="4">
    <source>
        <dbReference type="EMBL" id="PQV65217.1"/>
    </source>
</evidence>
<name>A0A2S8SWQ7_9BACT</name>
<dbReference type="PANTHER" id="PTHR43639:SF1">
    <property type="entry name" value="SHORT-CHAIN DEHYDROGENASE_REDUCTASE FAMILY PROTEIN"/>
    <property type="match status" value="1"/>
</dbReference>
<dbReference type="InterPro" id="IPR036291">
    <property type="entry name" value="NAD(P)-bd_dom_sf"/>
</dbReference>
<dbReference type="PRINTS" id="PR00081">
    <property type="entry name" value="GDHRDH"/>
</dbReference>
<evidence type="ECO:0000313" key="5">
    <source>
        <dbReference type="Proteomes" id="UP000237684"/>
    </source>
</evidence>
<dbReference type="PRINTS" id="PR00080">
    <property type="entry name" value="SDRFAMILY"/>
</dbReference>
<dbReference type="InterPro" id="IPR002347">
    <property type="entry name" value="SDR_fam"/>
</dbReference>
<dbReference type="GO" id="GO:0016491">
    <property type="term" value="F:oxidoreductase activity"/>
    <property type="evidence" value="ECO:0007669"/>
    <property type="project" value="UniProtKB-KW"/>
</dbReference>
<dbReference type="Pfam" id="PF00106">
    <property type="entry name" value="adh_short"/>
    <property type="match status" value="1"/>
</dbReference>
<dbReference type="InParanoid" id="A0A2S8SWQ7"/>
<keyword evidence="5" id="KW-1185">Reference proteome</keyword>
<dbReference type="Proteomes" id="UP000237684">
    <property type="component" value="Unassembled WGS sequence"/>
</dbReference>